<dbReference type="NCBIfam" id="NF040785">
    <property type="entry name" value="CD3324_fam"/>
    <property type="match status" value="1"/>
</dbReference>
<keyword evidence="3" id="KW-1185">Reference proteome</keyword>
<sequence>MSYRKAQKVLPQELIELIQNYVDGECIYIPRKNEKRQQWGSNTSTKAELNKRNENIFNDYQNGMKTSELAEKYFLSVKSIQRIVLQCKVLA</sequence>
<dbReference type="PANTHER" id="PTHR37812">
    <property type="entry name" value="MU-LIKE PROPHAGE FLUMU PROTEIN C"/>
    <property type="match status" value="1"/>
</dbReference>
<gene>
    <name evidence="2" type="ORF">FYJ33_11965</name>
</gene>
<reference evidence="2 3" key="1">
    <citation type="submission" date="2019-08" db="EMBL/GenBank/DDBJ databases">
        <title>In-depth cultivation of the pig gut microbiome towards novel bacterial diversity and tailored functional studies.</title>
        <authorList>
            <person name="Wylensek D."/>
            <person name="Hitch T.C.A."/>
            <person name="Clavel T."/>
        </authorList>
    </citation>
    <scope>NUCLEOTIDE SEQUENCE [LARGE SCALE GENOMIC DNA]</scope>
    <source>
        <strain evidence="2 3">WCA-383-APC-5B</strain>
    </source>
</reference>
<dbReference type="RefSeq" id="WP_154531987.1">
    <property type="nucleotide sequence ID" value="NZ_JAQXTV010000035.1"/>
</dbReference>
<dbReference type="SUPFAM" id="SSF46689">
    <property type="entry name" value="Homeodomain-like"/>
    <property type="match status" value="1"/>
</dbReference>
<dbReference type="AlphaFoldDB" id="A0A7X2T1Y0"/>
<dbReference type="InterPro" id="IPR009057">
    <property type="entry name" value="Homeodomain-like_sf"/>
</dbReference>
<dbReference type="Pfam" id="PF08765">
    <property type="entry name" value="Mor"/>
    <property type="match status" value="1"/>
</dbReference>
<accession>A0A7X2T1Y0</accession>
<dbReference type="InterPro" id="IPR052411">
    <property type="entry name" value="c-mor_Regulatory_Protein"/>
</dbReference>
<evidence type="ECO:0000313" key="2">
    <source>
        <dbReference type="EMBL" id="MSR92087.1"/>
    </source>
</evidence>
<dbReference type="InterPro" id="IPR049739">
    <property type="entry name" value="YraL-like"/>
</dbReference>
<dbReference type="InterPro" id="IPR014875">
    <property type="entry name" value="Mor_transcription_activator"/>
</dbReference>
<feature type="domain" description="Mor transcription activator" evidence="1">
    <location>
        <begin position="13"/>
        <end position="86"/>
    </location>
</feature>
<dbReference type="Proteomes" id="UP000460287">
    <property type="component" value="Unassembled WGS sequence"/>
</dbReference>
<dbReference type="PANTHER" id="PTHR37812:SF1">
    <property type="entry name" value="MU-LIKE PROPHAGE FLUMU PROTEIN C"/>
    <property type="match status" value="1"/>
</dbReference>
<protein>
    <recommendedName>
        <fullName evidence="1">Mor transcription activator domain-containing protein</fullName>
    </recommendedName>
</protein>
<proteinExistence type="predicted"/>
<name>A0A7X2T1Y0_9CLOT</name>
<dbReference type="EMBL" id="VULX01000022">
    <property type="protein sequence ID" value="MSR92087.1"/>
    <property type="molecule type" value="Genomic_DNA"/>
</dbReference>
<organism evidence="2 3">
    <name type="scientific">Inconstantimicrobium porci</name>
    <dbReference type="NCBI Taxonomy" id="2652291"/>
    <lineage>
        <taxon>Bacteria</taxon>
        <taxon>Bacillati</taxon>
        <taxon>Bacillota</taxon>
        <taxon>Clostridia</taxon>
        <taxon>Eubacteriales</taxon>
        <taxon>Clostridiaceae</taxon>
        <taxon>Inconstantimicrobium</taxon>
    </lineage>
</organism>
<comment type="caution">
    <text evidence="2">The sequence shown here is derived from an EMBL/GenBank/DDBJ whole genome shotgun (WGS) entry which is preliminary data.</text>
</comment>
<evidence type="ECO:0000259" key="1">
    <source>
        <dbReference type="Pfam" id="PF08765"/>
    </source>
</evidence>
<evidence type="ECO:0000313" key="3">
    <source>
        <dbReference type="Proteomes" id="UP000460287"/>
    </source>
</evidence>
<dbReference type="Gene3D" id="1.10.10.60">
    <property type="entry name" value="Homeodomain-like"/>
    <property type="match status" value="1"/>
</dbReference>